<comment type="caution">
    <text evidence="1">The sequence shown here is derived from an EMBL/GenBank/DDBJ whole genome shotgun (WGS) entry which is preliminary data.</text>
</comment>
<dbReference type="AlphaFoldDB" id="W2CVW8"/>
<keyword evidence="2" id="KW-1185">Reference proteome</keyword>
<accession>W2CVW8</accession>
<protein>
    <submittedName>
        <fullName evidence="1">Uncharacterized protein</fullName>
    </submittedName>
</protein>
<reference evidence="1 2" key="1">
    <citation type="submission" date="2013-11" db="EMBL/GenBank/DDBJ databases">
        <title>Single cell genomics of uncultured Tannerella BU063 (oral taxon 286).</title>
        <authorList>
            <person name="Beall C.J."/>
            <person name="Campbell A.G."/>
            <person name="Griffen A.L."/>
            <person name="Podar M."/>
            <person name="Leys E.J."/>
        </authorList>
    </citation>
    <scope>NUCLEOTIDE SEQUENCE [LARGE SCALE GENOMIC DNA]</scope>
    <source>
        <strain evidence="1">Cell 6/7/9</strain>
    </source>
</reference>
<organism evidence="1 2">
    <name type="scientific">Tannerella sp. oral taxon BU063 isolate Cell 6/7/9</name>
    <dbReference type="NCBI Taxonomy" id="1411021"/>
    <lineage>
        <taxon>Bacteria</taxon>
        <taxon>Pseudomonadati</taxon>
        <taxon>Bacteroidota</taxon>
        <taxon>Bacteroidia</taxon>
        <taxon>Bacteroidales</taxon>
        <taxon>Tannerellaceae</taxon>
        <taxon>Tannerella</taxon>
    </lineage>
</organism>
<name>W2CVW8_9BACT</name>
<gene>
    <name evidence="1" type="ORF">T231_03710</name>
</gene>
<sequence>MENSFIKKVFLSTFTIGMDKARFITLSQELDSLILFDFYSGGYVCCFMEDSIFR</sequence>
<dbReference type="EMBL" id="AYYD01000653">
    <property type="protein sequence ID" value="ETK10656.1"/>
    <property type="molecule type" value="Genomic_DNA"/>
</dbReference>
<evidence type="ECO:0000313" key="1">
    <source>
        <dbReference type="EMBL" id="ETK10656.1"/>
    </source>
</evidence>
<proteinExistence type="predicted"/>
<dbReference type="Proteomes" id="UP000018874">
    <property type="component" value="Unassembled WGS sequence"/>
</dbReference>
<evidence type="ECO:0000313" key="2">
    <source>
        <dbReference type="Proteomes" id="UP000018874"/>
    </source>
</evidence>